<dbReference type="EMBL" id="CM056741">
    <property type="protein sequence ID" value="KAJ8683248.1"/>
    <property type="molecule type" value="Genomic_DNA"/>
</dbReference>
<sequence>MQNSLVQQLREQVRITTRRDSKNRQILQQRVDEIETMLQWLTANSPRQQYQDSLALASPYAKWKTVPEQSCPSANRRIGGVDDDEFSTDNHHRESNLRNDLEGSGGCYCPLYRLHPKDDERSSRRVHFADAHVNSCSQNSSSILNVGGDDMECATPIERTSKWILSLTSTLFRSK</sequence>
<keyword evidence="2" id="KW-1185">Reference proteome</keyword>
<dbReference type="Proteomes" id="UP001239111">
    <property type="component" value="Chromosome 1"/>
</dbReference>
<reference evidence="1" key="1">
    <citation type="submission" date="2023-04" db="EMBL/GenBank/DDBJ databases">
        <title>A chromosome-level genome assembly of the parasitoid wasp Eretmocerus hayati.</title>
        <authorList>
            <person name="Zhong Y."/>
            <person name="Liu S."/>
            <person name="Liu Y."/>
        </authorList>
    </citation>
    <scope>NUCLEOTIDE SEQUENCE</scope>
    <source>
        <strain evidence="1">ZJU_SS_LIU_2023</strain>
    </source>
</reference>
<accession>A0ACC2PJM7</accession>
<name>A0ACC2PJM7_9HYME</name>
<proteinExistence type="predicted"/>
<organism evidence="1 2">
    <name type="scientific">Eretmocerus hayati</name>
    <dbReference type="NCBI Taxonomy" id="131215"/>
    <lineage>
        <taxon>Eukaryota</taxon>
        <taxon>Metazoa</taxon>
        <taxon>Ecdysozoa</taxon>
        <taxon>Arthropoda</taxon>
        <taxon>Hexapoda</taxon>
        <taxon>Insecta</taxon>
        <taxon>Pterygota</taxon>
        <taxon>Neoptera</taxon>
        <taxon>Endopterygota</taxon>
        <taxon>Hymenoptera</taxon>
        <taxon>Apocrita</taxon>
        <taxon>Proctotrupomorpha</taxon>
        <taxon>Chalcidoidea</taxon>
        <taxon>Aphelinidae</taxon>
        <taxon>Aphelininae</taxon>
        <taxon>Eretmocerus</taxon>
    </lineage>
</organism>
<evidence type="ECO:0000313" key="2">
    <source>
        <dbReference type="Proteomes" id="UP001239111"/>
    </source>
</evidence>
<evidence type="ECO:0000313" key="1">
    <source>
        <dbReference type="EMBL" id="KAJ8683248.1"/>
    </source>
</evidence>
<gene>
    <name evidence="1" type="ORF">QAD02_019040</name>
</gene>
<comment type="caution">
    <text evidence="1">The sequence shown here is derived from an EMBL/GenBank/DDBJ whole genome shotgun (WGS) entry which is preliminary data.</text>
</comment>
<protein>
    <submittedName>
        <fullName evidence="1">Uncharacterized protein</fullName>
    </submittedName>
</protein>